<keyword evidence="5" id="KW-1185">Reference proteome</keyword>
<dbReference type="EMBL" id="SBJO01000186">
    <property type="protein sequence ID" value="KAF9762320.1"/>
    <property type="molecule type" value="Genomic_DNA"/>
</dbReference>
<dbReference type="GO" id="GO:0015036">
    <property type="term" value="F:disulfide oxidoreductase activity"/>
    <property type="evidence" value="ECO:0007669"/>
    <property type="project" value="UniProtKB-ARBA"/>
</dbReference>
<evidence type="ECO:0000313" key="4">
    <source>
        <dbReference type="EMBL" id="KAF9762320.1"/>
    </source>
</evidence>
<dbReference type="PROSITE" id="PS51354">
    <property type="entry name" value="GLUTAREDOXIN_2"/>
    <property type="match status" value="1"/>
</dbReference>
<keyword evidence="1" id="KW-0411">Iron-sulfur</keyword>
<dbReference type="Gene3D" id="3.40.30.10">
    <property type="entry name" value="Glutaredoxin"/>
    <property type="match status" value="1"/>
</dbReference>
<keyword evidence="1" id="KW-0479">Metal-binding</keyword>
<evidence type="ECO:0000256" key="2">
    <source>
        <dbReference type="ARBA" id="ARBA00023284"/>
    </source>
</evidence>
<accession>A0A9P6GZZ9</accession>
<name>A0A9P6GZZ9_9MICR</name>
<keyword evidence="1" id="KW-0001">2Fe-2S</keyword>
<dbReference type="InterPro" id="IPR036249">
    <property type="entry name" value="Thioredoxin-like_sf"/>
</dbReference>
<feature type="domain" description="Glutaredoxin" evidence="3">
    <location>
        <begin position="101"/>
        <end position="168"/>
    </location>
</feature>
<proteinExistence type="predicted"/>
<evidence type="ECO:0000256" key="1">
    <source>
        <dbReference type="ARBA" id="ARBA00022714"/>
    </source>
</evidence>
<dbReference type="PANTHER" id="PTHR10293:SF72">
    <property type="entry name" value="MONOTHIOL GLUTAREDOXIN-S14, CHLOROPLASTIC"/>
    <property type="match status" value="1"/>
</dbReference>
<protein>
    <submittedName>
        <fullName evidence="4">Monothiol glutaredoxin-5</fullName>
    </submittedName>
</protein>
<dbReference type="Proteomes" id="UP000740883">
    <property type="component" value="Unassembled WGS sequence"/>
</dbReference>
<reference evidence="4 5" key="1">
    <citation type="journal article" date="2020" name="Genome Biol. Evol.">
        <title>Comparative genomics of strictly vertically transmitted, feminizing microsporidia endosymbionts of amphipod crustaceans.</title>
        <authorList>
            <person name="Cormier A."/>
            <person name="Chebbi M.A."/>
            <person name="Giraud I."/>
            <person name="Wattier R."/>
            <person name="Teixeira M."/>
            <person name="Gilbert C."/>
            <person name="Rigaud T."/>
            <person name="Cordaux R."/>
        </authorList>
    </citation>
    <scope>NUCLEOTIDE SEQUENCE [LARGE SCALE GENOMIC DNA]</scope>
    <source>
        <strain evidence="4 5">Ou3-Ou53</strain>
    </source>
</reference>
<keyword evidence="2" id="KW-0676">Redox-active center</keyword>
<dbReference type="InterPro" id="IPR004480">
    <property type="entry name" value="Monothiol_GRX-rel"/>
</dbReference>
<comment type="caution">
    <text evidence="4">The sequence shown here is derived from an EMBL/GenBank/DDBJ whole genome shotgun (WGS) entry which is preliminary data.</text>
</comment>
<keyword evidence="1" id="KW-0408">Iron</keyword>
<sequence>MNFSKTKNPYFEIDYSDKLVFYDEDPHFEVDSSFRFIKLTNKTLSDSICEVYGIENLPCILFYGQKIYQNEDYQSRISEIESKKNVILNRRIKDILNSGKIVLFMKGSIEEPYCRFSKRLVEILKTLDVDLDNVVYYDVLMNDEMREQIKETNQWPTFPQLFINREFIGGYDIVCELQETNQLEKLIK</sequence>
<dbReference type="InterPro" id="IPR002109">
    <property type="entry name" value="Glutaredoxin"/>
</dbReference>
<dbReference type="GO" id="GO:0051537">
    <property type="term" value="F:2 iron, 2 sulfur cluster binding"/>
    <property type="evidence" value="ECO:0007669"/>
    <property type="project" value="UniProtKB-KW"/>
</dbReference>
<evidence type="ECO:0000259" key="3">
    <source>
        <dbReference type="Pfam" id="PF00462"/>
    </source>
</evidence>
<evidence type="ECO:0000313" key="5">
    <source>
        <dbReference type="Proteomes" id="UP000740883"/>
    </source>
</evidence>
<gene>
    <name evidence="4" type="primary">grx5</name>
    <name evidence="4" type="ORF">NGRA_2098</name>
</gene>
<dbReference type="AlphaFoldDB" id="A0A9P6GZZ9"/>
<dbReference type="OrthoDB" id="415696at2759"/>
<dbReference type="Pfam" id="PF00462">
    <property type="entry name" value="Glutaredoxin"/>
    <property type="match status" value="1"/>
</dbReference>
<organism evidence="4 5">
    <name type="scientific">Nosema granulosis</name>
    <dbReference type="NCBI Taxonomy" id="83296"/>
    <lineage>
        <taxon>Eukaryota</taxon>
        <taxon>Fungi</taxon>
        <taxon>Fungi incertae sedis</taxon>
        <taxon>Microsporidia</taxon>
        <taxon>Nosematidae</taxon>
        <taxon>Nosema</taxon>
    </lineage>
</organism>
<dbReference type="SUPFAM" id="SSF52833">
    <property type="entry name" value="Thioredoxin-like"/>
    <property type="match status" value="1"/>
</dbReference>
<dbReference type="PANTHER" id="PTHR10293">
    <property type="entry name" value="GLUTAREDOXIN FAMILY MEMBER"/>
    <property type="match status" value="1"/>
</dbReference>